<protein>
    <submittedName>
        <fullName evidence="2">DUF4824 family protein</fullName>
    </submittedName>
</protein>
<dbReference type="AlphaFoldDB" id="A0AAW9R8E2"/>
<evidence type="ECO:0000256" key="1">
    <source>
        <dbReference type="SAM" id="Coils"/>
    </source>
</evidence>
<dbReference type="EMBL" id="JBBDHC010000022">
    <property type="protein sequence ID" value="MEJ1250521.1"/>
    <property type="molecule type" value="Genomic_DNA"/>
</dbReference>
<dbReference type="InterPro" id="IPR032249">
    <property type="entry name" value="DUF4824"/>
</dbReference>
<evidence type="ECO:0000313" key="3">
    <source>
        <dbReference type="Proteomes" id="UP001364472"/>
    </source>
</evidence>
<dbReference type="Pfam" id="PF16106">
    <property type="entry name" value="DUF4824"/>
    <property type="match status" value="1"/>
</dbReference>
<sequence length="290" mass="32150">MRSRRLFLAGAALIIAVNAVILAGAVWNRSAEEARMTLTQRELPPGWNHGLEQERSAISLQLAWRVMSHEVGEAPPHPHYSREVDWLDLPRLRALGFDLPDAAPARSDEARRRRIDGDRGAWLVLELDGAAHAAAVEAARRHMERAQAQVDVATDATRAEFAHRAKAAREALDAEREERSRLFVIDAGTDPAALRARYPQRDLYLILGGRIGVTVQTWAAGEPLNPPRYRAHVTALDVESLHVPARFHDALATAGNRDAARYRLDVAWGRRHEPWLIAAQRGSPSAGDSN</sequence>
<name>A0AAW9R8E2_9GAMM</name>
<accession>A0AAW9R8E2</accession>
<dbReference type="Proteomes" id="UP001364472">
    <property type="component" value="Unassembled WGS sequence"/>
</dbReference>
<reference evidence="2 3" key="1">
    <citation type="journal article" date="2016" name="Antonie Van Leeuwenhoek">
        <title>Denitratimonas tolerans gen. nov., sp. nov., a denitrifying bacterium isolated from a bioreactor for tannery wastewater treatment.</title>
        <authorList>
            <person name="Han S.I."/>
            <person name="Kim J.O."/>
            <person name="Lee Y.R."/>
            <person name="Ekpeghere K.I."/>
            <person name="Koh S.C."/>
            <person name="Whang K.S."/>
        </authorList>
    </citation>
    <scope>NUCLEOTIDE SEQUENCE [LARGE SCALE GENOMIC DNA]</scope>
    <source>
        <strain evidence="2 3">KACC 17565</strain>
    </source>
</reference>
<keyword evidence="3" id="KW-1185">Reference proteome</keyword>
<keyword evidence="1" id="KW-0175">Coiled coil</keyword>
<evidence type="ECO:0000313" key="2">
    <source>
        <dbReference type="EMBL" id="MEJ1250521.1"/>
    </source>
</evidence>
<dbReference type="RefSeq" id="WP_337336224.1">
    <property type="nucleotide sequence ID" value="NZ_JBBDHC010000022.1"/>
</dbReference>
<proteinExistence type="predicted"/>
<comment type="caution">
    <text evidence="2">The sequence shown here is derived from an EMBL/GenBank/DDBJ whole genome shotgun (WGS) entry which is preliminary data.</text>
</comment>
<organism evidence="2 3">
    <name type="scientific">Denitratimonas tolerans</name>
    <dbReference type="NCBI Taxonomy" id="1338420"/>
    <lineage>
        <taxon>Bacteria</taxon>
        <taxon>Pseudomonadati</taxon>
        <taxon>Pseudomonadota</taxon>
        <taxon>Gammaproteobacteria</taxon>
        <taxon>Lysobacterales</taxon>
        <taxon>Lysobacteraceae</taxon>
        <taxon>Denitratimonas</taxon>
    </lineage>
</organism>
<feature type="coiled-coil region" evidence="1">
    <location>
        <begin position="136"/>
        <end position="178"/>
    </location>
</feature>
<gene>
    <name evidence="2" type="ORF">WB794_12650</name>
</gene>